<evidence type="ECO:0000313" key="3">
    <source>
        <dbReference type="Proteomes" id="UP001519460"/>
    </source>
</evidence>
<proteinExistence type="predicted"/>
<keyword evidence="3" id="KW-1185">Reference proteome</keyword>
<comment type="caution">
    <text evidence="2">The sequence shown here is derived from an EMBL/GenBank/DDBJ whole genome shotgun (WGS) entry which is preliminary data.</text>
</comment>
<evidence type="ECO:0000313" key="2">
    <source>
        <dbReference type="EMBL" id="KAK7505674.1"/>
    </source>
</evidence>
<dbReference type="Proteomes" id="UP001519460">
    <property type="component" value="Unassembled WGS sequence"/>
</dbReference>
<dbReference type="AlphaFoldDB" id="A0ABD0M2Z6"/>
<protein>
    <submittedName>
        <fullName evidence="2">Uncharacterized protein</fullName>
    </submittedName>
</protein>
<name>A0ABD0M2Z6_9CAEN</name>
<sequence>MKEKRPVLSPEAGDRKEKENTHKNSEKEQFLVAVGLLLTSEPVVRGRQSVIRLSCSSPLLSPWRSNTARAVRRLWKLLLLIRTIATLPPVGTRSLGVKFPGTFTDGGGCRESDERVGKRGLQRYHPWRQAV</sequence>
<dbReference type="EMBL" id="JACVVK020000009">
    <property type="protein sequence ID" value="KAK7505674.1"/>
    <property type="molecule type" value="Genomic_DNA"/>
</dbReference>
<reference evidence="2 3" key="1">
    <citation type="journal article" date="2023" name="Sci. Data">
        <title>Genome assembly of the Korean intertidal mud-creeper Batillaria attramentaria.</title>
        <authorList>
            <person name="Patra A.K."/>
            <person name="Ho P.T."/>
            <person name="Jun S."/>
            <person name="Lee S.J."/>
            <person name="Kim Y."/>
            <person name="Won Y.J."/>
        </authorList>
    </citation>
    <scope>NUCLEOTIDE SEQUENCE [LARGE SCALE GENOMIC DNA]</scope>
    <source>
        <strain evidence="2">Wonlab-2016</strain>
    </source>
</reference>
<feature type="region of interest" description="Disordered" evidence="1">
    <location>
        <begin position="1"/>
        <end position="26"/>
    </location>
</feature>
<gene>
    <name evidence="2" type="ORF">BaRGS_00002945</name>
</gene>
<evidence type="ECO:0000256" key="1">
    <source>
        <dbReference type="SAM" id="MobiDB-lite"/>
    </source>
</evidence>
<accession>A0ABD0M2Z6</accession>
<organism evidence="2 3">
    <name type="scientific">Batillaria attramentaria</name>
    <dbReference type="NCBI Taxonomy" id="370345"/>
    <lineage>
        <taxon>Eukaryota</taxon>
        <taxon>Metazoa</taxon>
        <taxon>Spiralia</taxon>
        <taxon>Lophotrochozoa</taxon>
        <taxon>Mollusca</taxon>
        <taxon>Gastropoda</taxon>
        <taxon>Caenogastropoda</taxon>
        <taxon>Sorbeoconcha</taxon>
        <taxon>Cerithioidea</taxon>
        <taxon>Batillariidae</taxon>
        <taxon>Batillaria</taxon>
    </lineage>
</organism>